<keyword evidence="2" id="KW-1185">Reference proteome</keyword>
<proteinExistence type="predicted"/>
<comment type="caution">
    <text evidence="1">The sequence shown here is derived from an EMBL/GenBank/DDBJ whole genome shotgun (WGS) entry which is preliminary data.</text>
</comment>
<dbReference type="EMBL" id="JBHGCJ010000016">
    <property type="protein sequence ID" value="MFG6110988.1"/>
    <property type="molecule type" value="Genomic_DNA"/>
</dbReference>
<organism evidence="1 2">
    <name type="scientific">Stenotrophomonas nematodicola</name>
    <dbReference type="NCBI Taxonomy" id="2656746"/>
    <lineage>
        <taxon>Bacteria</taxon>
        <taxon>Pseudomonadati</taxon>
        <taxon>Pseudomonadota</taxon>
        <taxon>Gammaproteobacteria</taxon>
        <taxon>Lysobacterales</taxon>
        <taxon>Lysobacteraceae</taxon>
        <taxon>Stenotrophomonas</taxon>
    </lineage>
</organism>
<evidence type="ECO:0000313" key="2">
    <source>
        <dbReference type="Proteomes" id="UP001605261"/>
    </source>
</evidence>
<accession>A0ABW7D1A2</accession>
<protein>
    <recommendedName>
        <fullName evidence="3">Flagellar basal body rod protein N-terminal domain-containing protein</fullName>
    </recommendedName>
</protein>
<evidence type="ECO:0000313" key="1">
    <source>
        <dbReference type="EMBL" id="MFG6110988.1"/>
    </source>
</evidence>
<name>A0ABW7D1A2_9GAMM</name>
<gene>
    <name evidence="1" type="ORF">ACEU0G_000871</name>
</gene>
<dbReference type="Proteomes" id="UP001605261">
    <property type="component" value="Unassembled WGS sequence"/>
</dbReference>
<evidence type="ECO:0008006" key="3">
    <source>
        <dbReference type="Google" id="ProtNLM"/>
    </source>
</evidence>
<sequence length="98" mass="9676">MNVMSIASSGMRAASLEVQAAAANVARLSVEGAARIGVAQTSVVGGGVEAGVVEAAPDPGAPVSDLLAAKDAVLAFTANATLIRRSDQMLGALLDERG</sequence>
<reference evidence="1 2" key="1">
    <citation type="submission" date="2024-09" db="EMBL/GenBank/DDBJ databases">
        <authorList>
            <consortium name="All-Russian atlas of soil microorganisms"/>
            <consortium name="as a basis for the search for new antimicrobial producers and enzymes with unique properties"/>
            <person name="Sokolova E.A."/>
            <person name="Voronina E.N."/>
        </authorList>
    </citation>
    <scope>NUCLEOTIDE SEQUENCE [LARGE SCALE GENOMIC DNA]</scope>
    <source>
        <strain evidence="1 2">AF-22b-331.1</strain>
    </source>
</reference>